<name>A0A0A1TGL5_9HYPO</name>
<dbReference type="EMBL" id="CDHN01000006">
    <property type="protein sequence ID" value="CEJ93989.1"/>
    <property type="molecule type" value="Genomic_DNA"/>
</dbReference>
<evidence type="ECO:0000256" key="1">
    <source>
        <dbReference type="SAM" id="SignalP"/>
    </source>
</evidence>
<evidence type="ECO:0000313" key="4">
    <source>
        <dbReference type="Proteomes" id="UP000039046"/>
    </source>
</evidence>
<dbReference type="InterPro" id="IPR024079">
    <property type="entry name" value="MetalloPept_cat_dom_sf"/>
</dbReference>
<dbReference type="InterPro" id="IPR029463">
    <property type="entry name" value="Lys_MEP"/>
</dbReference>
<dbReference type="Gene3D" id="3.40.390.10">
    <property type="entry name" value="Collagenase (Catalytic Domain)"/>
    <property type="match status" value="1"/>
</dbReference>
<dbReference type="Pfam" id="PF14521">
    <property type="entry name" value="Aspzincin_M35"/>
    <property type="match status" value="1"/>
</dbReference>
<sequence length="261" mass="28825">MKAYAVVLGLIATASALPQQQQQPSPNHGALEVGKTYAVSSDWMIRELPKPRLFEGVAKGKKGKGRPKGTKKDAPCVTKNSLDAMLRNCAAITELAAQSILAASDADMERYWFDKGDAAMRQKIAAAYNFLGQQCAQSNETSIRFPCSDNEGRCESGSDIVFMTPREKTFEILLCPHYFSVTDFEEPRQCDVRSTSRQLPLLLTYMTKDPHGLNFNDADDDVTKNSVAYYMWSQSFASLGCQGRIPEQFAAMSQAKAPVLQ</sequence>
<dbReference type="SUPFAM" id="SSF55486">
    <property type="entry name" value="Metalloproteases ('zincins'), catalytic domain"/>
    <property type="match status" value="1"/>
</dbReference>
<evidence type="ECO:0000259" key="2">
    <source>
        <dbReference type="Pfam" id="PF14521"/>
    </source>
</evidence>
<evidence type="ECO:0000313" key="3">
    <source>
        <dbReference type="EMBL" id="CEJ93989.1"/>
    </source>
</evidence>
<dbReference type="AlphaFoldDB" id="A0A0A1TGL5"/>
<organism evidence="3 4">
    <name type="scientific">[Torrubiella] hemipterigena</name>
    <dbReference type="NCBI Taxonomy" id="1531966"/>
    <lineage>
        <taxon>Eukaryota</taxon>
        <taxon>Fungi</taxon>
        <taxon>Dikarya</taxon>
        <taxon>Ascomycota</taxon>
        <taxon>Pezizomycotina</taxon>
        <taxon>Sordariomycetes</taxon>
        <taxon>Hypocreomycetidae</taxon>
        <taxon>Hypocreales</taxon>
        <taxon>Clavicipitaceae</taxon>
        <taxon>Clavicipitaceae incertae sedis</taxon>
        <taxon>'Torrubiella' clade</taxon>
    </lineage>
</organism>
<proteinExistence type="predicted"/>
<reference evidence="3 4" key="1">
    <citation type="journal article" date="2015" name="Genome Announc.">
        <title>Draft Genome Sequence and Gene Annotation of the Entomopathogenic Fungus Verticillium hemipterigenum.</title>
        <authorList>
            <person name="Horn F."/>
            <person name="Habel A."/>
            <person name="Scharf D.H."/>
            <person name="Dworschak J."/>
            <person name="Brakhage A.A."/>
            <person name="Guthke R."/>
            <person name="Hertweck C."/>
            <person name="Linde J."/>
        </authorList>
    </citation>
    <scope>NUCLEOTIDE SEQUENCE [LARGE SCALE GENOMIC DNA]</scope>
</reference>
<gene>
    <name evidence="3" type="ORF">VHEMI09546</name>
</gene>
<keyword evidence="1" id="KW-0732">Signal</keyword>
<dbReference type="HOGENOM" id="CLU_1066285_0_0_1"/>
<accession>A0A0A1TGL5</accession>
<dbReference type="GO" id="GO:0004222">
    <property type="term" value="F:metalloendopeptidase activity"/>
    <property type="evidence" value="ECO:0007669"/>
    <property type="project" value="InterPro"/>
</dbReference>
<feature type="domain" description="Lysine-specific metallo-endopeptidase" evidence="2">
    <location>
        <begin position="108"/>
        <end position="184"/>
    </location>
</feature>
<keyword evidence="4" id="KW-1185">Reference proteome</keyword>
<feature type="signal peptide" evidence="1">
    <location>
        <begin position="1"/>
        <end position="16"/>
    </location>
</feature>
<dbReference type="Proteomes" id="UP000039046">
    <property type="component" value="Unassembled WGS sequence"/>
</dbReference>
<protein>
    <recommendedName>
        <fullName evidence="2">Lysine-specific metallo-endopeptidase domain-containing protein</fullName>
    </recommendedName>
</protein>
<feature type="chain" id="PRO_5001979379" description="Lysine-specific metallo-endopeptidase domain-containing protein" evidence="1">
    <location>
        <begin position="17"/>
        <end position="261"/>
    </location>
</feature>